<gene>
    <name evidence="2" type="ORF">BD324DRAFT_651219</name>
</gene>
<evidence type="ECO:0000256" key="1">
    <source>
        <dbReference type="SAM" id="MobiDB-lite"/>
    </source>
</evidence>
<keyword evidence="3" id="KW-1185">Reference proteome</keyword>
<name>A0A1Y1UGV8_9TREE</name>
<evidence type="ECO:0000313" key="3">
    <source>
        <dbReference type="Proteomes" id="UP000193218"/>
    </source>
</evidence>
<dbReference type="RefSeq" id="XP_021870805.1">
    <property type="nucleotide sequence ID" value="XM_022018297.1"/>
</dbReference>
<sequence>MTLPSIGPNTSDRELTSSHRIELDQLSQTLKSVREQLAPPSTLFPKIDALSVEPSRVHHSTPAPLPTWSPSPGLTAPSTPRRTSRDQIGSLRPKFSTRLSSALRLSKNLSNIGKRKKSSFQIESQGLLADLNDASPLGTPSPPLSSPGTESEPISAPGSCRKHSAVSDTTLVDRDSATSLLDTLAPLISGIQQASKRITESTFDQIENEAVENRQRFTTLCAETVTFLISLIGEKRSPCLEIDHEEDMRKLMVMALVKKVEFEIQAVSQNLDASVTPDLLPVASPSLLSTPPQVTALSRSRSRSRSSSSASSSIAGDHPSNPFVLHTTSLQSGHHAKPPARQSTPGHSLGVDSELTLGGRKQSVSIPIGSGDPAGANVNPPAHPGSFYAFVGGAQSSLWATNVRLASFQNSLLFSPSPIAVRRVVGYGAR</sequence>
<accession>A0A1Y1UGV8</accession>
<evidence type="ECO:0000313" key="2">
    <source>
        <dbReference type="EMBL" id="ORX36736.1"/>
    </source>
</evidence>
<proteinExistence type="predicted"/>
<feature type="compositionally biased region" description="Polar residues" evidence="1">
    <location>
        <begin position="286"/>
        <end position="297"/>
    </location>
</feature>
<dbReference type="GeneID" id="33560106"/>
<dbReference type="InParanoid" id="A0A1Y1UGV8"/>
<feature type="region of interest" description="Disordered" evidence="1">
    <location>
        <begin position="282"/>
        <end position="354"/>
    </location>
</feature>
<reference evidence="2 3" key="1">
    <citation type="submission" date="2017-03" db="EMBL/GenBank/DDBJ databases">
        <title>Widespread Adenine N6-methylation of Active Genes in Fungi.</title>
        <authorList>
            <consortium name="DOE Joint Genome Institute"/>
            <person name="Mondo S.J."/>
            <person name="Dannebaum R.O."/>
            <person name="Kuo R.C."/>
            <person name="Louie K.B."/>
            <person name="Bewick A.J."/>
            <person name="Labutti K."/>
            <person name="Haridas S."/>
            <person name="Kuo A."/>
            <person name="Salamov A."/>
            <person name="Ahrendt S.R."/>
            <person name="Lau R."/>
            <person name="Bowen B.P."/>
            <person name="Lipzen A."/>
            <person name="Sullivan W."/>
            <person name="Andreopoulos W.B."/>
            <person name="Clum A."/>
            <person name="Lindquist E."/>
            <person name="Daum C."/>
            <person name="Northen T.R."/>
            <person name="Ramamoorthy G."/>
            <person name="Schmitz R.J."/>
            <person name="Gryganskyi A."/>
            <person name="Culley D."/>
            <person name="Magnuson J."/>
            <person name="James T.Y."/>
            <person name="O'Malley M.A."/>
            <person name="Stajich J.E."/>
            <person name="Spatafora J.W."/>
            <person name="Visel A."/>
            <person name="Grigoriev I.V."/>
        </authorList>
    </citation>
    <scope>NUCLEOTIDE SEQUENCE [LARGE SCALE GENOMIC DNA]</scope>
    <source>
        <strain evidence="2 3">NRRL Y-17943</strain>
    </source>
</reference>
<comment type="caution">
    <text evidence="2">The sequence shown here is derived from an EMBL/GenBank/DDBJ whole genome shotgun (WGS) entry which is preliminary data.</text>
</comment>
<organism evidence="2 3">
    <name type="scientific">Kockovaella imperatae</name>
    <dbReference type="NCBI Taxonomy" id="4999"/>
    <lineage>
        <taxon>Eukaryota</taxon>
        <taxon>Fungi</taxon>
        <taxon>Dikarya</taxon>
        <taxon>Basidiomycota</taxon>
        <taxon>Agaricomycotina</taxon>
        <taxon>Tremellomycetes</taxon>
        <taxon>Tremellales</taxon>
        <taxon>Cuniculitremaceae</taxon>
        <taxon>Kockovaella</taxon>
    </lineage>
</organism>
<protein>
    <submittedName>
        <fullName evidence="2">Uncharacterized protein</fullName>
    </submittedName>
</protein>
<feature type="compositionally biased region" description="Polar residues" evidence="1">
    <location>
        <begin position="70"/>
        <end position="81"/>
    </location>
</feature>
<dbReference type="EMBL" id="NBSH01000007">
    <property type="protein sequence ID" value="ORX36736.1"/>
    <property type="molecule type" value="Genomic_DNA"/>
</dbReference>
<feature type="region of interest" description="Disordered" evidence="1">
    <location>
        <begin position="53"/>
        <end position="93"/>
    </location>
</feature>
<dbReference type="OrthoDB" id="2576006at2759"/>
<dbReference type="Proteomes" id="UP000193218">
    <property type="component" value="Unassembled WGS sequence"/>
</dbReference>
<dbReference type="AlphaFoldDB" id="A0A1Y1UGV8"/>
<feature type="region of interest" description="Disordered" evidence="1">
    <location>
        <begin position="131"/>
        <end position="166"/>
    </location>
</feature>